<dbReference type="Proteomes" id="UP000011058">
    <property type="component" value="Chromosome"/>
</dbReference>
<dbReference type="EMBL" id="HE796683">
    <property type="protein sequence ID" value="CCH02155.1"/>
    <property type="molecule type" value="Genomic_DNA"/>
</dbReference>
<protein>
    <submittedName>
        <fullName evidence="4">Alanine racemase domain protein</fullName>
    </submittedName>
</protein>
<dbReference type="Pfam" id="PF01168">
    <property type="entry name" value="Ala_racemase_N"/>
    <property type="match status" value="1"/>
</dbReference>
<evidence type="ECO:0000256" key="1">
    <source>
        <dbReference type="ARBA" id="ARBA00005323"/>
    </source>
</evidence>
<dbReference type="KEGG" id="fae:FAES_4155"/>
<name>I0KDF2_9BACT</name>
<dbReference type="RefSeq" id="WP_015333254.1">
    <property type="nucleotide sequence ID" value="NC_020054.1"/>
</dbReference>
<evidence type="ECO:0000313" key="5">
    <source>
        <dbReference type="Proteomes" id="UP000011058"/>
    </source>
</evidence>
<feature type="domain" description="D-serine dehydratase-like" evidence="3">
    <location>
        <begin position="262"/>
        <end position="352"/>
    </location>
</feature>
<dbReference type="STRING" id="1166018.FAES_4155"/>
<dbReference type="HOGENOM" id="CLU_031639_1_0_10"/>
<comment type="similarity">
    <text evidence="1">Belongs to the DSD1 family.</text>
</comment>
<dbReference type="InterPro" id="IPR026956">
    <property type="entry name" value="D-ser_dehydrat-like_dom"/>
</dbReference>
<dbReference type="Gene3D" id="3.20.20.10">
    <property type="entry name" value="Alanine racemase"/>
    <property type="match status" value="1"/>
</dbReference>
<dbReference type="SUPFAM" id="SSF51419">
    <property type="entry name" value="PLP-binding barrel"/>
    <property type="match status" value="1"/>
</dbReference>
<sequence>MTRLFTAPPTAPLDQLDSPALLVYPDTIDANIDAVLALTATPTGNCLRAHIKTVKCQEIAALAIQKGIRKFKCSTIAEAELLGRAGAPDVLLNMQLSAVKAQRFAQVRRAFGQTTFASLIDNVPSAQLLSDLFADAPLNVYIDVNVGMDRTGIAPANVPTLIEAVKDMPGIRVVGLHGYDGHLRDTDPAARQAKTDAIYAQMQPLQELAAEQFGRTITLVMGGSPSFRFYAGKPDVECSPGTFFLWDAGYGSSFPDLPFQSAAFILTRILSIVDEQTLCFDLGSKAVAADPPLPRVVFPQLDEYEVVRQSEEHLNVRVPDSAVYQVGQAFLAIPMHVCPTVNLYERVIPVVDGRPGEPWRIVARDRMITM</sequence>
<dbReference type="PANTHER" id="PTHR28004:SF2">
    <property type="entry name" value="D-SERINE DEHYDRATASE"/>
    <property type="match status" value="1"/>
</dbReference>
<dbReference type="InterPro" id="IPR001608">
    <property type="entry name" value="Ala_racemase_N"/>
</dbReference>
<dbReference type="Pfam" id="PF14031">
    <property type="entry name" value="D-ser_dehydrat"/>
    <property type="match status" value="1"/>
</dbReference>
<dbReference type="GO" id="GO:0008721">
    <property type="term" value="F:D-serine ammonia-lyase activity"/>
    <property type="evidence" value="ECO:0007669"/>
    <property type="project" value="TreeGrafter"/>
</dbReference>
<dbReference type="PANTHER" id="PTHR28004">
    <property type="entry name" value="ZGC:162816-RELATED"/>
    <property type="match status" value="1"/>
</dbReference>
<organism evidence="4 5">
    <name type="scientific">Fibrella aestuarina BUZ 2</name>
    <dbReference type="NCBI Taxonomy" id="1166018"/>
    <lineage>
        <taxon>Bacteria</taxon>
        <taxon>Pseudomonadati</taxon>
        <taxon>Bacteroidota</taxon>
        <taxon>Cytophagia</taxon>
        <taxon>Cytophagales</taxon>
        <taxon>Spirosomataceae</taxon>
        <taxon>Fibrella</taxon>
    </lineage>
</organism>
<dbReference type="GO" id="GO:0036088">
    <property type="term" value="P:D-serine catabolic process"/>
    <property type="evidence" value="ECO:0007669"/>
    <property type="project" value="TreeGrafter"/>
</dbReference>
<dbReference type="AlphaFoldDB" id="I0KDF2"/>
<dbReference type="InterPro" id="IPR042208">
    <property type="entry name" value="D-ser_dehydrat-like_sf"/>
</dbReference>
<dbReference type="eggNOG" id="COG3616">
    <property type="taxonomic scope" value="Bacteria"/>
</dbReference>
<evidence type="ECO:0000259" key="3">
    <source>
        <dbReference type="SMART" id="SM01119"/>
    </source>
</evidence>
<dbReference type="Gene3D" id="2.40.37.20">
    <property type="entry name" value="D-serine dehydratase-like domain"/>
    <property type="match status" value="1"/>
</dbReference>
<dbReference type="SMART" id="SM01119">
    <property type="entry name" value="D-ser_dehydrat"/>
    <property type="match status" value="1"/>
</dbReference>
<reference evidence="4 5" key="1">
    <citation type="journal article" date="2012" name="J. Bacteriol.">
        <title>Genome Sequence of Fibrella aestuarina BUZ 2T, a Filamentous Marine Bacterium.</title>
        <authorList>
            <person name="Filippini M."/>
            <person name="Qi W."/>
            <person name="Blom J."/>
            <person name="Goesmann A."/>
            <person name="Smits T.H."/>
            <person name="Bagheri H.C."/>
        </authorList>
    </citation>
    <scope>NUCLEOTIDE SEQUENCE [LARGE SCALE GENOMIC DNA]</scope>
    <source>
        <strain evidence="5">BUZ 2T</strain>
    </source>
</reference>
<accession>I0KDF2</accession>
<dbReference type="CDD" id="cd06821">
    <property type="entry name" value="PLPDE_III_D-TA"/>
    <property type="match status" value="1"/>
</dbReference>
<keyword evidence="5" id="KW-1185">Reference proteome</keyword>
<dbReference type="OrthoDB" id="9788869at2"/>
<evidence type="ECO:0000313" key="4">
    <source>
        <dbReference type="EMBL" id="CCH02155.1"/>
    </source>
</evidence>
<gene>
    <name evidence="4" type="ORF">FAES_4155</name>
</gene>
<keyword evidence="2" id="KW-0456">Lyase</keyword>
<evidence type="ECO:0000256" key="2">
    <source>
        <dbReference type="ARBA" id="ARBA00023239"/>
    </source>
</evidence>
<dbReference type="InterPro" id="IPR051466">
    <property type="entry name" value="D-amino_acid_metab_enzyme"/>
</dbReference>
<dbReference type="InterPro" id="IPR029066">
    <property type="entry name" value="PLP-binding_barrel"/>
</dbReference>
<proteinExistence type="inferred from homology"/>